<organism evidence="1 2">
    <name type="scientific">Panagrolaimus sp. PS1159</name>
    <dbReference type="NCBI Taxonomy" id="55785"/>
    <lineage>
        <taxon>Eukaryota</taxon>
        <taxon>Metazoa</taxon>
        <taxon>Ecdysozoa</taxon>
        <taxon>Nematoda</taxon>
        <taxon>Chromadorea</taxon>
        <taxon>Rhabditida</taxon>
        <taxon>Tylenchina</taxon>
        <taxon>Panagrolaimomorpha</taxon>
        <taxon>Panagrolaimoidea</taxon>
        <taxon>Panagrolaimidae</taxon>
        <taxon>Panagrolaimus</taxon>
    </lineage>
</organism>
<sequence>MNCMQEFYFVNEDQKPDALIKYLQKTKDEQGKYPKTAVFCSNHVSALKLTFALISSYINALPTSKSAINQFNNDEVHVLFITDVCEELLDINYEKCDVLINYDIP</sequence>
<proteinExistence type="predicted"/>
<reference evidence="2" key="1">
    <citation type="submission" date="2022-11" db="UniProtKB">
        <authorList>
            <consortium name="WormBaseParasite"/>
        </authorList>
    </citation>
    <scope>IDENTIFICATION</scope>
</reference>
<accession>A0AC35GMQ4</accession>
<protein>
    <submittedName>
        <fullName evidence="2">Helicase C-terminal domain-containing protein</fullName>
    </submittedName>
</protein>
<evidence type="ECO:0000313" key="1">
    <source>
        <dbReference type="Proteomes" id="UP000887580"/>
    </source>
</evidence>
<dbReference type="Proteomes" id="UP000887580">
    <property type="component" value="Unplaced"/>
</dbReference>
<name>A0AC35GMQ4_9BILA</name>
<evidence type="ECO:0000313" key="2">
    <source>
        <dbReference type="WBParaSite" id="PS1159_v2.g6694.t1"/>
    </source>
</evidence>
<dbReference type="WBParaSite" id="PS1159_v2.g6694.t1">
    <property type="protein sequence ID" value="PS1159_v2.g6694.t1"/>
    <property type="gene ID" value="PS1159_v2.g6694"/>
</dbReference>